<dbReference type="Proteomes" id="UP000634136">
    <property type="component" value="Unassembled WGS sequence"/>
</dbReference>
<dbReference type="PANTHER" id="PTHR12203">
    <property type="entry name" value="KDEL LYS-ASP-GLU-LEU CONTAINING - RELATED"/>
    <property type="match status" value="1"/>
</dbReference>
<dbReference type="Pfam" id="PF05686">
    <property type="entry name" value="Glyco_transf_90"/>
    <property type="match status" value="1"/>
</dbReference>
<gene>
    <name evidence="4" type="ORF">G2W53_030073</name>
</gene>
<evidence type="ECO:0000256" key="2">
    <source>
        <dbReference type="ARBA" id="ARBA00022679"/>
    </source>
</evidence>
<evidence type="ECO:0000313" key="4">
    <source>
        <dbReference type="EMBL" id="KAF7816104.1"/>
    </source>
</evidence>
<evidence type="ECO:0000313" key="5">
    <source>
        <dbReference type="Proteomes" id="UP000634136"/>
    </source>
</evidence>
<evidence type="ECO:0000259" key="3">
    <source>
        <dbReference type="SMART" id="SM00672"/>
    </source>
</evidence>
<reference evidence="4" key="1">
    <citation type="submission" date="2020-09" db="EMBL/GenBank/DDBJ databases">
        <title>Genome-Enabled Discovery of Anthraquinone Biosynthesis in Senna tora.</title>
        <authorList>
            <person name="Kang S.-H."/>
            <person name="Pandey R.P."/>
            <person name="Lee C.-M."/>
            <person name="Sim J.-S."/>
            <person name="Jeong J.-T."/>
            <person name="Choi B.-S."/>
            <person name="Jung M."/>
            <person name="Ginzburg D."/>
            <person name="Zhao K."/>
            <person name="Won S.Y."/>
            <person name="Oh T.-J."/>
            <person name="Yu Y."/>
            <person name="Kim N.-H."/>
            <person name="Lee O.R."/>
            <person name="Lee T.-H."/>
            <person name="Bashyal P."/>
            <person name="Kim T.-S."/>
            <person name="Lee W.-H."/>
            <person name="Kawkins C."/>
            <person name="Kim C.-K."/>
            <person name="Kim J.S."/>
            <person name="Ahn B.O."/>
            <person name="Rhee S.Y."/>
            <person name="Sohng J.K."/>
        </authorList>
    </citation>
    <scope>NUCLEOTIDE SEQUENCE</scope>
    <source>
        <tissue evidence="4">Leaf</tissue>
    </source>
</reference>
<sequence>MVWKIGKIVNIWWEGWPLYPTYDGPWPNGPWFGSDIVERESGRVSLRDFYQVFAICPIPHQPLWPHGASSVSTIDHDFNVDDFVSQTKTVVGHNLEPTPWHLFPPKTFDEETRQARALKIIHCSYLTCRYSADATSRRRHFSASLSASSVTNQNCPEFFGAIYRDLQPWVESRISKAHLVEAQKQAAFRIVIVGGKLYVDLYYACVQSRAMFTIWGFLQLLRRYPGMVPDVDIMFDCMDKPTIDRTHHHSMPLPLFRYCTTKEHFDIPFPDWSFWGWPEINIRPWNEEFQDIKQGSQSVSWRKKVPRAYWKGNPDVSSPIRTKLLKCNHSRMWGAQIMRQDWGEAARNGFQQSKLSSQCNHRYKIYAEGYAWSVSLKYILSCGSVALIISPKYEDFFSRGLIPQNNFWPIDSLDLCPSIKRAVDWGNEHGLEAEAIGRRGQQLMESLSMDGIYDYMFHLISEYSKLQDFKPTPPPTASQVCAESVLCFADEKQRMYLNRSMAFPSEAPPCTLQPAP</sequence>
<feature type="domain" description="Glycosyl transferase CAP10" evidence="3">
    <location>
        <begin position="227"/>
        <end position="470"/>
    </location>
</feature>
<keyword evidence="2 4" id="KW-0808">Transferase</keyword>
<dbReference type="InterPro" id="IPR051091">
    <property type="entry name" value="O-Glucosyltr/Glycosyltrsf_90"/>
</dbReference>
<keyword evidence="5" id="KW-1185">Reference proteome</keyword>
<dbReference type="EMBL" id="JAAIUW010000009">
    <property type="protein sequence ID" value="KAF7816104.1"/>
    <property type="molecule type" value="Genomic_DNA"/>
</dbReference>
<proteinExistence type="inferred from homology"/>
<protein>
    <submittedName>
        <fullName evidence="4">O-glucosyltransferase rumi-like protein</fullName>
    </submittedName>
</protein>
<dbReference type="AlphaFoldDB" id="A0A834TF61"/>
<dbReference type="OrthoDB" id="202415at2759"/>
<comment type="similarity">
    <text evidence="1">Belongs to the glycosyltransferase 90 family.</text>
</comment>
<organism evidence="4 5">
    <name type="scientific">Senna tora</name>
    <dbReference type="NCBI Taxonomy" id="362788"/>
    <lineage>
        <taxon>Eukaryota</taxon>
        <taxon>Viridiplantae</taxon>
        <taxon>Streptophyta</taxon>
        <taxon>Embryophyta</taxon>
        <taxon>Tracheophyta</taxon>
        <taxon>Spermatophyta</taxon>
        <taxon>Magnoliopsida</taxon>
        <taxon>eudicotyledons</taxon>
        <taxon>Gunneridae</taxon>
        <taxon>Pentapetalae</taxon>
        <taxon>rosids</taxon>
        <taxon>fabids</taxon>
        <taxon>Fabales</taxon>
        <taxon>Fabaceae</taxon>
        <taxon>Caesalpinioideae</taxon>
        <taxon>Cassia clade</taxon>
        <taxon>Senna</taxon>
    </lineage>
</organism>
<dbReference type="GO" id="GO:0016740">
    <property type="term" value="F:transferase activity"/>
    <property type="evidence" value="ECO:0007669"/>
    <property type="project" value="UniProtKB-KW"/>
</dbReference>
<evidence type="ECO:0000256" key="1">
    <source>
        <dbReference type="ARBA" id="ARBA00010118"/>
    </source>
</evidence>
<dbReference type="InterPro" id="IPR006598">
    <property type="entry name" value="CAP10"/>
</dbReference>
<name>A0A834TF61_9FABA</name>
<dbReference type="PANTHER" id="PTHR12203:SF35">
    <property type="entry name" value="PROTEIN O-GLUCOSYLTRANSFERASE 1"/>
    <property type="match status" value="1"/>
</dbReference>
<accession>A0A834TF61</accession>
<dbReference type="SMART" id="SM00672">
    <property type="entry name" value="CAP10"/>
    <property type="match status" value="1"/>
</dbReference>
<comment type="caution">
    <text evidence="4">The sequence shown here is derived from an EMBL/GenBank/DDBJ whole genome shotgun (WGS) entry which is preliminary data.</text>
</comment>